<protein>
    <recommendedName>
        <fullName evidence="3">Sel1 repeat family protein</fullName>
    </recommendedName>
</protein>
<proteinExistence type="predicted"/>
<sequence length="362" mass="39841">MSEDELKRGAQDAANQKNEALGVSYIKALAERGNASAQLAMGDFYKTGHVVEVNAKQAVYWYRKAAEQGNPEGNTRLALAYLFGTLDMPVDYQRAFELFNKAAAENEDNAITRIGWMYENGKGVPLDYTKAMEWYMKASDRNAEAQERIGILYFYGWGVKQDNATAATWIHKSANQGLAGAQSVLGSMYLEGLGVPQDFAEAMRWFRRAAEQGQAHAQNELGRMYLVGMGVPKNSAEAVRWFRQAAENGDDDGQYFLGGLYAEGTGVKPDAAQARFWLTKAAAQGHEKAKALLAKIEARKAQTSADTAGKVPPALEFRCVLDARVPAMHAGNPPQVVEAKYVECLRSNWKRLHGSAPFPADR</sequence>
<evidence type="ECO:0008006" key="3">
    <source>
        <dbReference type="Google" id="ProtNLM"/>
    </source>
</evidence>
<dbReference type="SMART" id="SM00671">
    <property type="entry name" value="SEL1"/>
    <property type="match status" value="7"/>
</dbReference>
<dbReference type="InterPro" id="IPR006597">
    <property type="entry name" value="Sel1-like"/>
</dbReference>
<evidence type="ECO:0000313" key="1">
    <source>
        <dbReference type="EMBL" id="GLR89752.1"/>
    </source>
</evidence>
<dbReference type="Pfam" id="PF08238">
    <property type="entry name" value="Sel1"/>
    <property type="match status" value="7"/>
</dbReference>
<comment type="caution">
    <text evidence="1">The sequence shown here is derived from an EMBL/GenBank/DDBJ whole genome shotgun (WGS) entry which is preliminary data.</text>
</comment>
<keyword evidence="2" id="KW-1185">Reference proteome</keyword>
<dbReference type="RefSeq" id="WP_284272104.1">
    <property type="nucleotide sequence ID" value="NZ_BSOW01000028.1"/>
</dbReference>
<name>A0ABQ6B5R0_9BRAD</name>
<dbReference type="InterPro" id="IPR011990">
    <property type="entry name" value="TPR-like_helical_dom_sf"/>
</dbReference>
<accession>A0ABQ6B5R0</accession>
<dbReference type="PANTHER" id="PTHR11102:SF160">
    <property type="entry name" value="ERAD-ASSOCIATED E3 UBIQUITIN-PROTEIN LIGASE COMPONENT HRD3"/>
    <property type="match status" value="1"/>
</dbReference>
<dbReference type="Gene3D" id="1.25.40.10">
    <property type="entry name" value="Tetratricopeptide repeat domain"/>
    <property type="match status" value="2"/>
</dbReference>
<organism evidence="1 2">
    <name type="scientific">Bradyrhizobium iriomotense</name>
    <dbReference type="NCBI Taxonomy" id="441950"/>
    <lineage>
        <taxon>Bacteria</taxon>
        <taxon>Pseudomonadati</taxon>
        <taxon>Pseudomonadota</taxon>
        <taxon>Alphaproteobacteria</taxon>
        <taxon>Hyphomicrobiales</taxon>
        <taxon>Nitrobacteraceae</taxon>
        <taxon>Bradyrhizobium</taxon>
    </lineage>
</organism>
<dbReference type="InterPro" id="IPR050767">
    <property type="entry name" value="Sel1_AlgK"/>
</dbReference>
<dbReference type="PANTHER" id="PTHR11102">
    <property type="entry name" value="SEL-1-LIKE PROTEIN"/>
    <property type="match status" value="1"/>
</dbReference>
<dbReference type="Proteomes" id="UP001156905">
    <property type="component" value="Unassembled WGS sequence"/>
</dbReference>
<evidence type="ECO:0000313" key="2">
    <source>
        <dbReference type="Proteomes" id="UP001156905"/>
    </source>
</evidence>
<dbReference type="EMBL" id="BSOW01000028">
    <property type="protein sequence ID" value="GLR89752.1"/>
    <property type="molecule type" value="Genomic_DNA"/>
</dbReference>
<reference evidence="2" key="1">
    <citation type="journal article" date="2019" name="Int. J. Syst. Evol. Microbiol.">
        <title>The Global Catalogue of Microorganisms (GCM) 10K type strain sequencing project: providing services to taxonomists for standard genome sequencing and annotation.</title>
        <authorList>
            <consortium name="The Broad Institute Genomics Platform"/>
            <consortium name="The Broad Institute Genome Sequencing Center for Infectious Disease"/>
            <person name="Wu L."/>
            <person name="Ma J."/>
        </authorList>
    </citation>
    <scope>NUCLEOTIDE SEQUENCE [LARGE SCALE GENOMIC DNA]</scope>
    <source>
        <strain evidence="2">NBRC 102520</strain>
    </source>
</reference>
<gene>
    <name evidence="1" type="ORF">GCM10007857_64660</name>
</gene>
<dbReference type="SUPFAM" id="SSF81901">
    <property type="entry name" value="HCP-like"/>
    <property type="match status" value="2"/>
</dbReference>